<evidence type="ECO:0000313" key="2">
    <source>
        <dbReference type="EMBL" id="TDL29844.1"/>
    </source>
</evidence>
<sequence>MHSPFSHFGSSPPSDVASILDAAHTFQFREDPLFSPIIPELSPNNIGRTSRSPQWPLEARNPPTNELYASCVPSNAPTCSPLRSPLDSLWEDIVHNAYSTDELSNNMHSTTSRSHTPLISGQRHSQPSMTSYFSESDHSSASLIPGHLEQTMAICGCSPGYASPPPHHDSSTDISCVIPTITVVPEAPAPFRSPQVEATKMTVQPTYSPHAPHCATPCAAYEGLDYFYSPTPSVADRSGRSAPSPLINGQQQLPPPDDDKTVFPAHRSFSPSYQSALNVTYSDSLSSPESQCQYSNASFSPMSQSDSGSLGVAPHTPPSLPRAFRSTQASPIGDLPVMPVPPFTRSSINSPGMNSQSRELFGGPVCGPYDPSLSSPSHSEVPLLPTHYPHQLQSAECISHGLGQVKQQTVHVYDRHNEHYFPLSLPVPFSFPTGRQPSHSPLGDQPIVHSPVLSPVTSRLACSPSSHRGTLKVEGIHSGDISMRRSVPSLPSPMTPGASPSPYARTCFMEGVSTKTNDWQIQRLGASPPYTTVHDPSHKPSITHSPNLTNRYHKRYTSQSPSTQVSPRNHIVSYDVTTWHTNEATKTRKWDGDDQTKDKRARIDF</sequence>
<organism evidence="2 3">
    <name type="scientific">Rickenella mellea</name>
    <dbReference type="NCBI Taxonomy" id="50990"/>
    <lineage>
        <taxon>Eukaryota</taxon>
        <taxon>Fungi</taxon>
        <taxon>Dikarya</taxon>
        <taxon>Basidiomycota</taxon>
        <taxon>Agaricomycotina</taxon>
        <taxon>Agaricomycetes</taxon>
        <taxon>Hymenochaetales</taxon>
        <taxon>Rickenellaceae</taxon>
        <taxon>Rickenella</taxon>
    </lineage>
</organism>
<dbReference type="AlphaFoldDB" id="A0A4R5XFB1"/>
<feature type="region of interest" description="Disordered" evidence="1">
    <location>
        <begin position="232"/>
        <end position="261"/>
    </location>
</feature>
<dbReference type="Proteomes" id="UP000294933">
    <property type="component" value="Unassembled WGS sequence"/>
</dbReference>
<name>A0A4R5XFB1_9AGAM</name>
<evidence type="ECO:0000256" key="1">
    <source>
        <dbReference type="SAM" id="MobiDB-lite"/>
    </source>
</evidence>
<dbReference type="EMBL" id="ML170156">
    <property type="protein sequence ID" value="TDL29844.1"/>
    <property type="molecule type" value="Genomic_DNA"/>
</dbReference>
<feature type="compositionally biased region" description="Polar residues" evidence="1">
    <location>
        <begin position="540"/>
        <end position="549"/>
    </location>
</feature>
<proteinExistence type="predicted"/>
<protein>
    <submittedName>
        <fullName evidence="2">Uncharacterized protein</fullName>
    </submittedName>
</protein>
<gene>
    <name evidence="2" type="ORF">BD410DRAFT_43671</name>
</gene>
<feature type="region of interest" description="Disordered" evidence="1">
    <location>
        <begin position="284"/>
        <end position="316"/>
    </location>
</feature>
<dbReference type="VEuPathDB" id="FungiDB:BD410DRAFT_43671"/>
<keyword evidence="3" id="KW-1185">Reference proteome</keyword>
<reference evidence="2 3" key="1">
    <citation type="submission" date="2018-06" db="EMBL/GenBank/DDBJ databases">
        <title>A transcriptomic atlas of mushroom development highlights an independent origin of complex multicellularity.</title>
        <authorList>
            <consortium name="DOE Joint Genome Institute"/>
            <person name="Krizsan K."/>
            <person name="Almasi E."/>
            <person name="Merenyi Z."/>
            <person name="Sahu N."/>
            <person name="Viragh M."/>
            <person name="Koszo T."/>
            <person name="Mondo S."/>
            <person name="Kiss B."/>
            <person name="Balint B."/>
            <person name="Kues U."/>
            <person name="Barry K."/>
            <person name="Hegedus J.C."/>
            <person name="Henrissat B."/>
            <person name="Johnson J."/>
            <person name="Lipzen A."/>
            <person name="Ohm R."/>
            <person name="Nagy I."/>
            <person name="Pangilinan J."/>
            <person name="Yan J."/>
            <person name="Xiong Y."/>
            <person name="Grigoriev I.V."/>
            <person name="Hibbett D.S."/>
            <person name="Nagy L.G."/>
        </authorList>
    </citation>
    <scope>NUCLEOTIDE SEQUENCE [LARGE SCALE GENOMIC DNA]</scope>
    <source>
        <strain evidence="2 3">SZMC22713</strain>
    </source>
</reference>
<feature type="region of interest" description="Disordered" evidence="1">
    <location>
        <begin position="104"/>
        <end position="136"/>
    </location>
</feature>
<accession>A0A4R5XFB1</accession>
<feature type="region of interest" description="Disordered" evidence="1">
    <location>
        <begin position="529"/>
        <end position="549"/>
    </location>
</feature>
<feature type="compositionally biased region" description="Polar residues" evidence="1">
    <location>
        <begin position="284"/>
        <end position="308"/>
    </location>
</feature>
<evidence type="ECO:0000313" key="3">
    <source>
        <dbReference type="Proteomes" id="UP000294933"/>
    </source>
</evidence>